<proteinExistence type="predicted"/>
<keyword evidence="2" id="KW-1185">Reference proteome</keyword>
<reference evidence="1 2" key="1">
    <citation type="submission" date="2018-10" db="EMBL/GenBank/DDBJ databases">
        <title>Natrarchaeobius chitinivorans gen. nov., sp. nov., and Natrarchaeobius haloalkaliphilus sp. nov., alkaliphilic, chitin-utilizing haloarchaea from hypersaline alkaline lakes.</title>
        <authorList>
            <person name="Sorokin D.Y."/>
            <person name="Elcheninov A.G."/>
            <person name="Kostrikina N.A."/>
            <person name="Bale N.J."/>
            <person name="Sinninghe Damste J.S."/>
            <person name="Khijniak T.V."/>
            <person name="Kublanov I.V."/>
            <person name="Toshchakov S.V."/>
        </authorList>
    </citation>
    <scope>NUCLEOTIDE SEQUENCE [LARGE SCALE GENOMIC DNA]</scope>
    <source>
        <strain evidence="1 2">AArcht7</strain>
    </source>
</reference>
<name>A0A3N6NBP9_NATCH</name>
<evidence type="ECO:0000313" key="1">
    <source>
        <dbReference type="EMBL" id="RQG96092.1"/>
    </source>
</evidence>
<gene>
    <name evidence="1" type="ORF">EA472_21020</name>
</gene>
<dbReference type="AlphaFoldDB" id="A0A3N6NBP9"/>
<comment type="caution">
    <text evidence="1">The sequence shown here is derived from an EMBL/GenBank/DDBJ whole genome shotgun (WGS) entry which is preliminary data.</text>
</comment>
<protein>
    <submittedName>
        <fullName evidence="1">Uncharacterized protein</fullName>
    </submittedName>
</protein>
<sequence>MSDDGFPADRLNRIVEAIETIEESLGILVQKQRVSREEYRADSDSRDIVERRFVKMTDSD</sequence>
<accession>A0A3N6NBP9</accession>
<evidence type="ECO:0000313" key="2">
    <source>
        <dbReference type="Proteomes" id="UP000281431"/>
    </source>
</evidence>
<dbReference type="Proteomes" id="UP000281431">
    <property type="component" value="Unassembled WGS sequence"/>
</dbReference>
<dbReference type="EMBL" id="REFZ01000028">
    <property type="protein sequence ID" value="RQG96092.1"/>
    <property type="molecule type" value="Genomic_DNA"/>
</dbReference>
<organism evidence="1 2">
    <name type="scientific">Natrarchaeobius chitinivorans</name>
    <dbReference type="NCBI Taxonomy" id="1679083"/>
    <lineage>
        <taxon>Archaea</taxon>
        <taxon>Methanobacteriati</taxon>
        <taxon>Methanobacteriota</taxon>
        <taxon>Stenosarchaea group</taxon>
        <taxon>Halobacteria</taxon>
        <taxon>Halobacteriales</taxon>
        <taxon>Natrialbaceae</taxon>
        <taxon>Natrarchaeobius</taxon>
    </lineage>
</organism>